<keyword evidence="2" id="KW-1185">Reference proteome</keyword>
<dbReference type="RefSeq" id="WP_344657014.1">
    <property type="nucleotide sequence ID" value="NZ_BAAAQM010000010.1"/>
</dbReference>
<evidence type="ECO:0000313" key="2">
    <source>
        <dbReference type="Proteomes" id="UP001499854"/>
    </source>
</evidence>
<accession>A0ABP5CQT2</accession>
<dbReference type="EMBL" id="BAAAQM010000010">
    <property type="protein sequence ID" value="GAA1965463.1"/>
    <property type="molecule type" value="Genomic_DNA"/>
</dbReference>
<sequence>MTDDVGPPLTPEEGRMLIKLLARYCTHNVDQFDTWRLSLPAGNFFIAIEDSGTPGGLPVEFFREVWPPRPTPSSASSASGDSTTA</sequence>
<gene>
    <name evidence="1" type="ORF">GCM10009838_23790</name>
</gene>
<proteinExistence type="predicted"/>
<name>A0ABP5CQT2_9ACTN</name>
<protein>
    <submittedName>
        <fullName evidence="1">Uncharacterized protein</fullName>
    </submittedName>
</protein>
<dbReference type="Proteomes" id="UP001499854">
    <property type="component" value="Unassembled WGS sequence"/>
</dbReference>
<evidence type="ECO:0000313" key="1">
    <source>
        <dbReference type="EMBL" id="GAA1965463.1"/>
    </source>
</evidence>
<comment type="caution">
    <text evidence="1">The sequence shown here is derived from an EMBL/GenBank/DDBJ whole genome shotgun (WGS) entry which is preliminary data.</text>
</comment>
<reference evidence="2" key="1">
    <citation type="journal article" date="2019" name="Int. J. Syst. Evol. Microbiol.">
        <title>The Global Catalogue of Microorganisms (GCM) 10K type strain sequencing project: providing services to taxonomists for standard genome sequencing and annotation.</title>
        <authorList>
            <consortium name="The Broad Institute Genomics Platform"/>
            <consortium name="The Broad Institute Genome Sequencing Center for Infectious Disease"/>
            <person name="Wu L."/>
            <person name="Ma J."/>
        </authorList>
    </citation>
    <scope>NUCLEOTIDE SEQUENCE [LARGE SCALE GENOMIC DNA]</scope>
    <source>
        <strain evidence="2">JCM 16013</strain>
    </source>
</reference>
<organism evidence="1 2">
    <name type="scientific">Catenulispora subtropica</name>
    <dbReference type="NCBI Taxonomy" id="450798"/>
    <lineage>
        <taxon>Bacteria</taxon>
        <taxon>Bacillati</taxon>
        <taxon>Actinomycetota</taxon>
        <taxon>Actinomycetes</taxon>
        <taxon>Catenulisporales</taxon>
        <taxon>Catenulisporaceae</taxon>
        <taxon>Catenulispora</taxon>
    </lineage>
</organism>